<dbReference type="STRING" id="2082308.A0A2K1QYY9"/>
<feature type="chain" id="PRO_5014330247" description="Vacuolar sorting protein Vps3844 C-terminal domain-containing protein" evidence="3">
    <location>
        <begin position="20"/>
        <end position="375"/>
    </location>
</feature>
<evidence type="ECO:0000313" key="6">
    <source>
        <dbReference type="Proteomes" id="UP000243797"/>
    </source>
</evidence>
<dbReference type="Pfam" id="PF12955">
    <property type="entry name" value="Vps3844_C"/>
    <property type="match status" value="1"/>
</dbReference>
<dbReference type="OrthoDB" id="5583277at2759"/>
<dbReference type="PANTHER" id="PTHR36853:SF1">
    <property type="entry name" value="DUF3844 DOMAIN-CONTAINING PROTEIN"/>
    <property type="match status" value="1"/>
</dbReference>
<dbReference type="InterPro" id="IPR053065">
    <property type="entry name" value="Archenteron_Induction-Rel"/>
</dbReference>
<evidence type="ECO:0000256" key="2">
    <source>
        <dbReference type="SAM" id="Phobius"/>
    </source>
</evidence>
<dbReference type="InParanoid" id="A0A2K1QYY9"/>
<evidence type="ECO:0000313" key="5">
    <source>
        <dbReference type="EMBL" id="PNS20261.1"/>
    </source>
</evidence>
<comment type="caution">
    <text evidence="5">The sequence shown here is derived from an EMBL/GenBank/DDBJ whole genome shotgun (WGS) entry which is preliminary data.</text>
</comment>
<keyword evidence="3" id="KW-0732">Signal</keyword>
<name>A0A2K1QYY9_9PEZI</name>
<dbReference type="EMBL" id="NKHZ01000025">
    <property type="protein sequence ID" value="PNS20261.1"/>
    <property type="molecule type" value="Genomic_DNA"/>
</dbReference>
<sequence>MKWSSLSFWLPALGAVAHAATNAGELYIFENDATVASRQHHTISPDAARLILASRLGVESYHDAGIILDDTLAVINDLGGSQDVFSDRDTRRRVAVMLSTSDREHFAGGDQSYTFKATIPSPPAYERSEQLFQALAKQSQQLTGQGAGNSNSFADTGILYDDGSTVVHIADAGAAGSSMISKWQDKGYDVVLLVSPAKKVASSSKYGHFTVPSSSHGKRQMREEPLEEEIKDVESPNETITPFKSNDTSPLRGILPFCYSTKEKCEATTRNCTGHGSCKLAYTQKDSAGDDEGVPCFSCSCQASVRQNKDGTKKTTVWGGPACQKKDVVAPFWVIAGVTVLMMFLVSWGVGTIWSMGEEDLPSVIGAGVSGVPRK</sequence>
<reference evidence="5 6" key="1">
    <citation type="submission" date="2017-06" db="EMBL/GenBank/DDBJ databases">
        <title>Draft genome sequence of a variant of Elsinoe murrayae.</title>
        <authorList>
            <person name="Cheng Q."/>
        </authorList>
    </citation>
    <scope>NUCLEOTIDE SEQUENCE [LARGE SCALE GENOMIC DNA]</scope>
    <source>
        <strain evidence="5 6">CQ-2017a</strain>
    </source>
</reference>
<proteinExistence type="predicted"/>
<dbReference type="GO" id="GO:0005783">
    <property type="term" value="C:endoplasmic reticulum"/>
    <property type="evidence" value="ECO:0007669"/>
    <property type="project" value="TreeGrafter"/>
</dbReference>
<dbReference type="PANTHER" id="PTHR36853">
    <property type="entry name" value="EXPRESSED PROTEIN"/>
    <property type="match status" value="1"/>
</dbReference>
<dbReference type="InterPro" id="IPR024382">
    <property type="entry name" value="Vps3844_C"/>
</dbReference>
<keyword evidence="2" id="KW-0812">Transmembrane</keyword>
<evidence type="ECO:0000256" key="3">
    <source>
        <dbReference type="SAM" id="SignalP"/>
    </source>
</evidence>
<organism evidence="5 6">
    <name type="scientific">Sphaceloma murrayae</name>
    <dbReference type="NCBI Taxonomy" id="2082308"/>
    <lineage>
        <taxon>Eukaryota</taxon>
        <taxon>Fungi</taxon>
        <taxon>Dikarya</taxon>
        <taxon>Ascomycota</taxon>
        <taxon>Pezizomycotina</taxon>
        <taxon>Dothideomycetes</taxon>
        <taxon>Dothideomycetidae</taxon>
        <taxon>Myriangiales</taxon>
        <taxon>Elsinoaceae</taxon>
        <taxon>Sphaceloma</taxon>
    </lineage>
</organism>
<feature type="transmembrane region" description="Helical" evidence="2">
    <location>
        <begin position="332"/>
        <end position="354"/>
    </location>
</feature>
<dbReference type="AlphaFoldDB" id="A0A2K1QYY9"/>
<feature type="region of interest" description="Disordered" evidence="1">
    <location>
        <begin position="211"/>
        <end position="245"/>
    </location>
</feature>
<keyword evidence="2" id="KW-1133">Transmembrane helix</keyword>
<evidence type="ECO:0000256" key="1">
    <source>
        <dbReference type="SAM" id="MobiDB-lite"/>
    </source>
</evidence>
<protein>
    <recommendedName>
        <fullName evidence="4">Vacuolar sorting protein Vps3844 C-terminal domain-containing protein</fullName>
    </recommendedName>
</protein>
<feature type="signal peptide" evidence="3">
    <location>
        <begin position="1"/>
        <end position="19"/>
    </location>
</feature>
<keyword evidence="2" id="KW-0472">Membrane</keyword>
<keyword evidence="6" id="KW-1185">Reference proteome</keyword>
<dbReference type="Proteomes" id="UP000243797">
    <property type="component" value="Unassembled WGS sequence"/>
</dbReference>
<evidence type="ECO:0000259" key="4">
    <source>
        <dbReference type="Pfam" id="PF12955"/>
    </source>
</evidence>
<feature type="domain" description="Vacuolar sorting protein Vps3844 C-terminal" evidence="4">
    <location>
        <begin position="258"/>
        <end position="367"/>
    </location>
</feature>
<gene>
    <name evidence="5" type="ORF">CAC42_5711</name>
</gene>
<feature type="compositionally biased region" description="Polar residues" evidence="1">
    <location>
        <begin position="236"/>
        <end position="245"/>
    </location>
</feature>
<accession>A0A2K1QYY9</accession>